<reference evidence="3 4" key="1">
    <citation type="submission" date="2014-10" db="EMBL/GenBank/DDBJ databases">
        <title>Draft genome of the hookworm Ancylostoma caninum.</title>
        <authorList>
            <person name="Mitreva M."/>
        </authorList>
    </citation>
    <scope>NUCLEOTIDE SEQUENCE [LARGE SCALE GENOMIC DNA]</scope>
    <source>
        <strain evidence="3 4">Baltimore</strain>
    </source>
</reference>
<evidence type="ECO:0000313" key="3">
    <source>
        <dbReference type="EMBL" id="RCN38134.1"/>
    </source>
</evidence>
<dbReference type="Proteomes" id="UP000252519">
    <property type="component" value="Unassembled WGS sequence"/>
</dbReference>
<dbReference type="InterPro" id="IPR003010">
    <property type="entry name" value="C-N_Hydrolase"/>
</dbReference>
<dbReference type="STRING" id="29170.A0A368G130"/>
<feature type="domain" description="CN hydrolase" evidence="2">
    <location>
        <begin position="1"/>
        <end position="151"/>
    </location>
</feature>
<keyword evidence="4" id="KW-1185">Reference proteome</keyword>
<comment type="caution">
    <text evidence="3">The sequence shown here is derived from an EMBL/GenBank/DDBJ whole genome shotgun (WGS) entry which is preliminary data.</text>
</comment>
<dbReference type="EMBL" id="JOJR01000421">
    <property type="protein sequence ID" value="RCN38134.1"/>
    <property type="molecule type" value="Genomic_DNA"/>
</dbReference>
<dbReference type="PROSITE" id="PS50263">
    <property type="entry name" value="CN_HYDROLASE"/>
    <property type="match status" value="1"/>
</dbReference>
<dbReference type="Gene3D" id="3.60.110.10">
    <property type="entry name" value="Carbon-nitrogen hydrolase"/>
    <property type="match status" value="1"/>
</dbReference>
<dbReference type="AlphaFoldDB" id="A0A368G130"/>
<protein>
    <recommendedName>
        <fullName evidence="2">CN hydrolase domain-containing protein</fullName>
    </recommendedName>
</protein>
<organism evidence="3 4">
    <name type="scientific">Ancylostoma caninum</name>
    <name type="common">Dog hookworm</name>
    <dbReference type="NCBI Taxonomy" id="29170"/>
    <lineage>
        <taxon>Eukaryota</taxon>
        <taxon>Metazoa</taxon>
        <taxon>Ecdysozoa</taxon>
        <taxon>Nematoda</taxon>
        <taxon>Chromadorea</taxon>
        <taxon>Rhabditida</taxon>
        <taxon>Rhabditina</taxon>
        <taxon>Rhabditomorpha</taxon>
        <taxon>Strongyloidea</taxon>
        <taxon>Ancylostomatidae</taxon>
        <taxon>Ancylostomatinae</taxon>
        <taxon>Ancylostoma</taxon>
    </lineage>
</organism>
<dbReference type="OrthoDB" id="412018at2759"/>
<evidence type="ECO:0000259" key="2">
    <source>
        <dbReference type="PROSITE" id="PS50263"/>
    </source>
</evidence>
<dbReference type="GO" id="GO:0003837">
    <property type="term" value="F:beta-ureidopropionase activity"/>
    <property type="evidence" value="ECO:0007669"/>
    <property type="project" value="TreeGrafter"/>
</dbReference>
<dbReference type="SUPFAM" id="SSF56317">
    <property type="entry name" value="Carbon-nitrogen hydrolase"/>
    <property type="match status" value="1"/>
</dbReference>
<evidence type="ECO:0000256" key="1">
    <source>
        <dbReference type="ARBA" id="ARBA00022801"/>
    </source>
</evidence>
<proteinExistence type="predicted"/>
<dbReference type="PANTHER" id="PTHR43674">
    <property type="entry name" value="NITRILASE C965.09-RELATED"/>
    <property type="match status" value="1"/>
</dbReference>
<dbReference type="Pfam" id="PF00795">
    <property type="entry name" value="CN_hydrolase"/>
    <property type="match status" value="1"/>
</dbReference>
<dbReference type="PANTHER" id="PTHR43674:SF2">
    <property type="entry name" value="BETA-UREIDOPROPIONASE"/>
    <property type="match status" value="1"/>
</dbReference>
<dbReference type="InterPro" id="IPR036526">
    <property type="entry name" value="C-N_Hydrolase_sf"/>
</dbReference>
<accession>A0A368G130</accession>
<keyword evidence="1" id="KW-0378">Hydrolase</keyword>
<dbReference type="InterPro" id="IPR050345">
    <property type="entry name" value="Aliph_Amidase/BUP"/>
</dbReference>
<dbReference type="GO" id="GO:0033396">
    <property type="term" value="P:beta-alanine biosynthetic process via 3-ureidopropionate"/>
    <property type="evidence" value="ECO:0007669"/>
    <property type="project" value="TreeGrafter"/>
</dbReference>
<gene>
    <name evidence="3" type="ORF">ANCCAN_15972</name>
</gene>
<name>A0A368G130_ANCCA</name>
<evidence type="ECO:0000313" key="4">
    <source>
        <dbReference type="Proteomes" id="UP000252519"/>
    </source>
</evidence>
<sequence>MESTLGHPVFQTAFGRIAINICYGRHHPQNWLMFALNGAEIIFNPSATTGDLSEPLWGIEARNAAIANHCFTVAINRVGTEHFPHEFTSGNGLPGITAIEFPAENHKRFCGLNCYKMVRYSAHRDFGHFYGSSYIAAPDGSRTPVSPGFIS</sequence>